<accession>A0ABR6X4C2</accession>
<protein>
    <recommendedName>
        <fullName evidence="1">DUF7660 domain-containing protein</fullName>
    </recommendedName>
</protein>
<sequence length="98" mass="11184">MDEKLQQLLELVDSEESFVRFIEGLSQDWYDSEAKEIEAPSSPYGRGHNGWENGTIGGFLESAAAWAVASKKDTEFYKKPENPWRCAAEIIYMGKIYE</sequence>
<feature type="domain" description="DUF7660" evidence="1">
    <location>
        <begin position="15"/>
        <end position="98"/>
    </location>
</feature>
<evidence type="ECO:0000313" key="2">
    <source>
        <dbReference type="EMBL" id="MBC3807194.1"/>
    </source>
</evidence>
<dbReference type="Proteomes" id="UP000648257">
    <property type="component" value="Unassembled WGS sequence"/>
</dbReference>
<dbReference type="EMBL" id="JACOFW010000006">
    <property type="protein sequence ID" value="MBC3807194.1"/>
    <property type="molecule type" value="Genomic_DNA"/>
</dbReference>
<proteinExistence type="predicted"/>
<organism evidence="2 3">
    <name type="scientific">Undibacterium seohonense</name>
    <dbReference type="NCBI Taxonomy" id="1344950"/>
    <lineage>
        <taxon>Bacteria</taxon>
        <taxon>Pseudomonadati</taxon>
        <taxon>Pseudomonadota</taxon>
        <taxon>Betaproteobacteria</taxon>
        <taxon>Burkholderiales</taxon>
        <taxon>Oxalobacteraceae</taxon>
        <taxon>Undibacterium</taxon>
    </lineage>
</organism>
<evidence type="ECO:0000259" key="1">
    <source>
        <dbReference type="Pfam" id="PF24693"/>
    </source>
</evidence>
<evidence type="ECO:0000313" key="3">
    <source>
        <dbReference type="Proteomes" id="UP000648257"/>
    </source>
</evidence>
<keyword evidence="3" id="KW-1185">Reference proteome</keyword>
<dbReference type="RefSeq" id="WP_186922283.1">
    <property type="nucleotide sequence ID" value="NZ_JACOFW010000006.1"/>
</dbReference>
<gene>
    <name evidence="2" type="ORF">H8K52_07525</name>
</gene>
<dbReference type="Pfam" id="PF24693">
    <property type="entry name" value="DUF7660"/>
    <property type="match status" value="1"/>
</dbReference>
<name>A0ABR6X4C2_9BURK</name>
<reference evidence="2 3" key="1">
    <citation type="submission" date="2020-08" db="EMBL/GenBank/DDBJ databases">
        <title>Novel species isolated from subtropical streams in China.</title>
        <authorList>
            <person name="Lu H."/>
        </authorList>
    </citation>
    <scope>NUCLEOTIDE SEQUENCE [LARGE SCALE GENOMIC DNA]</scope>
    <source>
        <strain evidence="2 3">KACC 16656</strain>
    </source>
</reference>
<dbReference type="InterPro" id="IPR056077">
    <property type="entry name" value="DUF7660"/>
</dbReference>
<comment type="caution">
    <text evidence="2">The sequence shown here is derived from an EMBL/GenBank/DDBJ whole genome shotgun (WGS) entry which is preliminary data.</text>
</comment>